<reference evidence="2" key="1">
    <citation type="journal article" date="2020" name="Stud. Mycol.">
        <title>101 Dothideomycetes genomes: a test case for predicting lifestyles and emergence of pathogens.</title>
        <authorList>
            <person name="Haridas S."/>
            <person name="Albert R."/>
            <person name="Binder M."/>
            <person name="Bloem J."/>
            <person name="Labutti K."/>
            <person name="Salamov A."/>
            <person name="Andreopoulos B."/>
            <person name="Baker S."/>
            <person name="Barry K."/>
            <person name="Bills G."/>
            <person name="Bluhm B."/>
            <person name="Cannon C."/>
            <person name="Castanera R."/>
            <person name="Culley D."/>
            <person name="Daum C."/>
            <person name="Ezra D."/>
            <person name="Gonzalez J."/>
            <person name="Henrissat B."/>
            <person name="Kuo A."/>
            <person name="Liang C."/>
            <person name="Lipzen A."/>
            <person name="Lutzoni F."/>
            <person name="Magnuson J."/>
            <person name="Mondo S."/>
            <person name="Nolan M."/>
            <person name="Ohm R."/>
            <person name="Pangilinan J."/>
            <person name="Park H.-J."/>
            <person name="Ramirez L."/>
            <person name="Alfaro M."/>
            <person name="Sun H."/>
            <person name="Tritt A."/>
            <person name="Yoshinaga Y."/>
            <person name="Zwiers L.-H."/>
            <person name="Turgeon B."/>
            <person name="Goodwin S."/>
            <person name="Spatafora J."/>
            <person name="Crous P."/>
            <person name="Grigoriev I."/>
        </authorList>
    </citation>
    <scope>NUCLEOTIDE SEQUENCE</scope>
    <source>
        <strain evidence="2">CBS 122367</strain>
    </source>
</reference>
<sequence length="190" mass="21107">MSIPDSTRSYQLTVLLLWSWWWELRYVIEEGSDSARTALAILQQFTHAEFITRLTSSAPTSMMQIQIRISLPRYRLLADRPGSDGSACRSSSCSFLTGPSAQLDPKPSGNYPDAHQTLTNHSHSILANWVRHIPTDSIHGVSYRAYVGFNRGKMGPGIGANIRPKCNLTNPIYPLGRLHANGAAHTYLIV</sequence>
<protein>
    <submittedName>
        <fullName evidence="2">Uncharacterized protein</fullName>
    </submittedName>
</protein>
<keyword evidence="1" id="KW-0732">Signal</keyword>
<accession>A0A6G1IZD7</accession>
<evidence type="ECO:0000313" key="2">
    <source>
        <dbReference type="EMBL" id="KAF2683612.1"/>
    </source>
</evidence>
<proteinExistence type="predicted"/>
<dbReference type="Proteomes" id="UP000799291">
    <property type="component" value="Unassembled WGS sequence"/>
</dbReference>
<dbReference type="AlphaFoldDB" id="A0A6G1IZD7"/>
<evidence type="ECO:0000313" key="3">
    <source>
        <dbReference type="Proteomes" id="UP000799291"/>
    </source>
</evidence>
<feature type="chain" id="PRO_5026066249" evidence="1">
    <location>
        <begin position="28"/>
        <end position="190"/>
    </location>
</feature>
<gene>
    <name evidence="2" type="ORF">K458DRAFT_39873</name>
</gene>
<keyword evidence="3" id="KW-1185">Reference proteome</keyword>
<dbReference type="EMBL" id="MU005583">
    <property type="protein sequence ID" value="KAF2683612.1"/>
    <property type="molecule type" value="Genomic_DNA"/>
</dbReference>
<organism evidence="2 3">
    <name type="scientific">Lentithecium fluviatile CBS 122367</name>
    <dbReference type="NCBI Taxonomy" id="1168545"/>
    <lineage>
        <taxon>Eukaryota</taxon>
        <taxon>Fungi</taxon>
        <taxon>Dikarya</taxon>
        <taxon>Ascomycota</taxon>
        <taxon>Pezizomycotina</taxon>
        <taxon>Dothideomycetes</taxon>
        <taxon>Pleosporomycetidae</taxon>
        <taxon>Pleosporales</taxon>
        <taxon>Massarineae</taxon>
        <taxon>Lentitheciaceae</taxon>
        <taxon>Lentithecium</taxon>
    </lineage>
</organism>
<name>A0A6G1IZD7_9PLEO</name>
<evidence type="ECO:0000256" key="1">
    <source>
        <dbReference type="SAM" id="SignalP"/>
    </source>
</evidence>
<feature type="signal peptide" evidence="1">
    <location>
        <begin position="1"/>
        <end position="27"/>
    </location>
</feature>